<dbReference type="GO" id="GO:0008234">
    <property type="term" value="F:cysteine-type peptidase activity"/>
    <property type="evidence" value="ECO:0007669"/>
    <property type="project" value="UniProtKB-KW"/>
</dbReference>
<evidence type="ECO:0000256" key="4">
    <source>
        <dbReference type="ARBA" id="ARBA00022807"/>
    </source>
</evidence>
<dbReference type="PANTHER" id="PTHR47053:SF1">
    <property type="entry name" value="MUREIN DD-ENDOPEPTIDASE MEPH-RELATED"/>
    <property type="match status" value="1"/>
</dbReference>
<dbReference type="Gene3D" id="2.30.30.40">
    <property type="entry name" value="SH3 Domains"/>
    <property type="match status" value="1"/>
</dbReference>
<evidence type="ECO:0000256" key="3">
    <source>
        <dbReference type="ARBA" id="ARBA00022801"/>
    </source>
</evidence>
<dbReference type="PATRIC" id="fig|592022.4.peg.3536"/>
<keyword evidence="4" id="KW-0788">Thiol protease</keyword>
<dbReference type="Pfam" id="PF00877">
    <property type="entry name" value="NLPC_P60"/>
    <property type="match status" value="1"/>
</dbReference>
<name>D5DIT9_PRIM3</name>
<feature type="region of interest" description="Disordered" evidence="5">
    <location>
        <begin position="30"/>
        <end position="57"/>
    </location>
</feature>
<evidence type="ECO:0000313" key="8">
    <source>
        <dbReference type="EMBL" id="ADF40390.1"/>
    </source>
</evidence>
<evidence type="ECO:0000256" key="6">
    <source>
        <dbReference type="SAM" id="SignalP"/>
    </source>
</evidence>
<dbReference type="Pfam" id="PF08239">
    <property type="entry name" value="SH3_3"/>
    <property type="match status" value="1"/>
</dbReference>
<feature type="region of interest" description="Disordered" evidence="5">
    <location>
        <begin position="126"/>
        <end position="169"/>
    </location>
</feature>
<dbReference type="EMBL" id="CP001982">
    <property type="protein sequence ID" value="ADF40390.1"/>
    <property type="molecule type" value="Genomic_DNA"/>
</dbReference>
<dbReference type="SUPFAM" id="SSF54001">
    <property type="entry name" value="Cysteine proteinases"/>
    <property type="match status" value="1"/>
</dbReference>
<dbReference type="PROSITE" id="PS51935">
    <property type="entry name" value="NLPC_P60"/>
    <property type="match status" value="1"/>
</dbReference>
<protein>
    <submittedName>
        <fullName evidence="8">Putative protease, NlpC/P60 family</fullName>
        <ecNumber evidence="8">3.4.-.-</ecNumber>
    </submittedName>
</protein>
<dbReference type="Gene3D" id="3.90.1720.10">
    <property type="entry name" value="endopeptidase domain like (from Nostoc punctiforme)"/>
    <property type="match status" value="1"/>
</dbReference>
<reference evidence="8 9" key="1">
    <citation type="journal article" date="2011" name="J. Bacteriol.">
        <title>Genome sequences of the biotechnologically important Bacillus megaterium strains QM B1551 and DSM319.</title>
        <authorList>
            <person name="Eppinger M."/>
            <person name="Bunk B."/>
            <person name="Johns M.A."/>
            <person name="Edirisinghe J.N."/>
            <person name="Kutumbaka K.K."/>
            <person name="Koenig S.S."/>
            <person name="Huot Creasy H."/>
            <person name="Rosovitz M.J."/>
            <person name="Riley D.R."/>
            <person name="Daugherty S."/>
            <person name="Martin M."/>
            <person name="Elbourne L.D."/>
            <person name="Paulsen I."/>
            <person name="Biedendieck R."/>
            <person name="Braun C."/>
            <person name="Grayburn S."/>
            <person name="Dhingra S."/>
            <person name="Lukyanchuk V."/>
            <person name="Ball B."/>
            <person name="Ul-Qamar R."/>
            <person name="Seibel J."/>
            <person name="Bremer E."/>
            <person name="Jahn D."/>
            <person name="Ravel J."/>
            <person name="Vary P.S."/>
        </authorList>
    </citation>
    <scope>NUCLEOTIDE SEQUENCE [LARGE SCALE GENOMIC DNA]</scope>
    <source>
        <strain evidence="9">DSM 319 / IMG 1521</strain>
    </source>
</reference>
<evidence type="ECO:0000256" key="2">
    <source>
        <dbReference type="ARBA" id="ARBA00022670"/>
    </source>
</evidence>
<evidence type="ECO:0000259" key="7">
    <source>
        <dbReference type="PROSITE" id="PS51935"/>
    </source>
</evidence>
<dbReference type="PANTHER" id="PTHR47053">
    <property type="entry name" value="MUREIN DD-ENDOPEPTIDASE MEPH-RELATED"/>
    <property type="match status" value="1"/>
</dbReference>
<keyword evidence="2 8" id="KW-0645">Protease</keyword>
<keyword evidence="6" id="KW-0732">Signal</keyword>
<dbReference type="InterPro" id="IPR038765">
    <property type="entry name" value="Papain-like_cys_pep_sf"/>
</dbReference>
<feature type="domain" description="NlpC/P60" evidence="7">
    <location>
        <begin position="164"/>
        <end position="283"/>
    </location>
</feature>
<accession>D5DIT9</accession>
<feature type="compositionally biased region" description="Low complexity" evidence="5">
    <location>
        <begin position="133"/>
        <end position="169"/>
    </location>
</feature>
<dbReference type="HOGENOM" id="CLU_989220_0_0_9"/>
<evidence type="ECO:0000256" key="1">
    <source>
        <dbReference type="ARBA" id="ARBA00007074"/>
    </source>
</evidence>
<dbReference type="InterPro" id="IPR051202">
    <property type="entry name" value="Peptidase_C40"/>
</dbReference>
<gene>
    <name evidence="8" type="ordered locus">BMD_3550</name>
</gene>
<dbReference type="KEGG" id="bmd:BMD_3550"/>
<dbReference type="AlphaFoldDB" id="D5DIT9"/>
<sequence length="283" mass="29225">MLKKANRTVMNMGLAALLVPAALTFSTTSASANDGGAAPAPVQEKVTPSVPQQQATTTTNQKVIVNVNALNIRQGASFSSPVVGTATQGQEFAILKEANGLVEIAPNKWISKSSSYVTIASGKPSASQVKGVSTSTPSTSTASASTSTSAAQETSTPAPAPTTSTASGSTVNVARSLVGSPYQWAGNTPSGFDCSGFIAYVFNHSGHSISRTSVANYWNMATKISSPQPGDLVFFQNTYTSGPSHMGIYIGNGQMIHAGSHGVAVADLDVSYYQDHFLGYGRF</sequence>
<evidence type="ECO:0000256" key="5">
    <source>
        <dbReference type="SAM" id="MobiDB-lite"/>
    </source>
</evidence>
<feature type="chain" id="PRO_5003070047" evidence="6">
    <location>
        <begin position="33"/>
        <end position="283"/>
    </location>
</feature>
<proteinExistence type="inferred from homology"/>
<comment type="similarity">
    <text evidence="1">Belongs to the peptidase C40 family.</text>
</comment>
<dbReference type="InterPro" id="IPR000064">
    <property type="entry name" value="NLP_P60_dom"/>
</dbReference>
<dbReference type="GO" id="GO:0006508">
    <property type="term" value="P:proteolysis"/>
    <property type="evidence" value="ECO:0007669"/>
    <property type="project" value="UniProtKB-KW"/>
</dbReference>
<dbReference type="Proteomes" id="UP000002365">
    <property type="component" value="Chromosome"/>
</dbReference>
<dbReference type="EC" id="3.4.-.-" evidence="8"/>
<feature type="signal peptide" evidence="6">
    <location>
        <begin position="1"/>
        <end position="32"/>
    </location>
</feature>
<organism evidence="8 9">
    <name type="scientific">Priestia megaterium (strain DSM 319 / IMG 1521)</name>
    <name type="common">Bacillus megaterium</name>
    <dbReference type="NCBI Taxonomy" id="592022"/>
    <lineage>
        <taxon>Bacteria</taxon>
        <taxon>Bacillati</taxon>
        <taxon>Bacillota</taxon>
        <taxon>Bacilli</taxon>
        <taxon>Bacillales</taxon>
        <taxon>Bacillaceae</taxon>
        <taxon>Priestia</taxon>
    </lineage>
</organism>
<keyword evidence="3 8" id="KW-0378">Hydrolase</keyword>
<dbReference type="RefSeq" id="WP_013084252.1">
    <property type="nucleotide sequence ID" value="NC_014103.1"/>
</dbReference>
<evidence type="ECO:0000313" key="9">
    <source>
        <dbReference type="Proteomes" id="UP000002365"/>
    </source>
</evidence>
<dbReference type="InterPro" id="IPR003646">
    <property type="entry name" value="SH3-like_bac-type"/>
</dbReference>